<accession>A0A8R1DIW7</accession>
<organism evidence="1 2">
    <name type="scientific">Caenorhabditis japonica</name>
    <dbReference type="NCBI Taxonomy" id="281687"/>
    <lineage>
        <taxon>Eukaryota</taxon>
        <taxon>Metazoa</taxon>
        <taxon>Ecdysozoa</taxon>
        <taxon>Nematoda</taxon>
        <taxon>Chromadorea</taxon>
        <taxon>Rhabditida</taxon>
        <taxon>Rhabditina</taxon>
        <taxon>Rhabditomorpha</taxon>
        <taxon>Rhabditoidea</taxon>
        <taxon>Rhabditidae</taxon>
        <taxon>Peloderinae</taxon>
        <taxon>Caenorhabditis</taxon>
    </lineage>
</organism>
<reference evidence="1" key="2">
    <citation type="submission" date="2022-06" db="UniProtKB">
        <authorList>
            <consortium name="EnsemblMetazoa"/>
        </authorList>
    </citation>
    <scope>IDENTIFICATION</scope>
    <source>
        <strain evidence="1">DF5081</strain>
    </source>
</reference>
<proteinExistence type="predicted"/>
<protein>
    <submittedName>
        <fullName evidence="1">Uncharacterized protein</fullName>
    </submittedName>
</protein>
<evidence type="ECO:0000313" key="1">
    <source>
        <dbReference type="EnsemblMetazoa" id="CJA04044.1"/>
    </source>
</evidence>
<name>A0A8R1DIW7_CAEJA</name>
<reference evidence="2" key="1">
    <citation type="submission" date="2010-08" db="EMBL/GenBank/DDBJ databases">
        <authorList>
            <consortium name="Caenorhabditis japonica Sequencing Consortium"/>
            <person name="Wilson R.K."/>
        </authorList>
    </citation>
    <scope>NUCLEOTIDE SEQUENCE [LARGE SCALE GENOMIC DNA]</scope>
    <source>
        <strain evidence="2">DF5081</strain>
    </source>
</reference>
<keyword evidence="2" id="KW-1185">Reference proteome</keyword>
<dbReference type="EnsemblMetazoa" id="CJA04044.1">
    <property type="protein sequence ID" value="CJA04044.1"/>
    <property type="gene ID" value="WBGene00123248"/>
</dbReference>
<dbReference type="Proteomes" id="UP000005237">
    <property type="component" value="Unassembled WGS sequence"/>
</dbReference>
<evidence type="ECO:0000313" key="2">
    <source>
        <dbReference type="Proteomes" id="UP000005237"/>
    </source>
</evidence>
<sequence>MSCPICKLERQFVDKIINYASLNMVEEIDDKPVDTLRKWWNGQVGGVLAQWPLLKCAPLNTILANFGSGVCPECSSYTENLRICLKCENEQPVKRMANLGVLWHAVCKNSLPPSSIVMCATCAIENHDHDGYKPKKLKEVEMCEDKEAHHLVSNIHYLSTDLVEILCDNVWNNLESTKGANCKLRWMRMMRTCEVAMHLAKVQAKVIFSKANEILSEFSRFFKPLYDVEDEYEYEKDPELINRLIDSLEVQWNTFKADISKTESTIECECTALWKQMAKLKLNNAADQSFAEIVMNTSLEANISGCLLHLDTSSHLLNQLMEFGSKQFSNLNIHLLPSVFCWGTESTCGVISDLQHFIKVKLSRSTWVSQL</sequence>
<dbReference type="AlphaFoldDB" id="A0A8R1DIW7"/>